<proteinExistence type="predicted"/>
<protein>
    <submittedName>
        <fullName evidence="3">Membrane-associated protein, putative</fullName>
    </submittedName>
</protein>
<feature type="transmembrane region" description="Helical" evidence="2">
    <location>
        <begin position="418"/>
        <end position="436"/>
    </location>
</feature>
<feature type="region of interest" description="Disordered" evidence="1">
    <location>
        <begin position="1"/>
        <end position="21"/>
    </location>
</feature>
<keyword evidence="4" id="KW-1185">Reference proteome</keyword>
<feature type="transmembrane region" description="Helical" evidence="2">
    <location>
        <begin position="600"/>
        <end position="623"/>
    </location>
</feature>
<keyword evidence="2" id="KW-0812">Transmembrane</keyword>
<keyword evidence="2" id="KW-0472">Membrane</keyword>
<evidence type="ECO:0000313" key="4">
    <source>
        <dbReference type="Proteomes" id="UP000051952"/>
    </source>
</evidence>
<feature type="transmembrane region" description="Helical" evidence="2">
    <location>
        <begin position="281"/>
        <end position="302"/>
    </location>
</feature>
<organism evidence="3 4">
    <name type="scientific">Bodo saltans</name>
    <name type="common">Flagellated protozoan</name>
    <dbReference type="NCBI Taxonomy" id="75058"/>
    <lineage>
        <taxon>Eukaryota</taxon>
        <taxon>Discoba</taxon>
        <taxon>Euglenozoa</taxon>
        <taxon>Kinetoplastea</taxon>
        <taxon>Metakinetoplastina</taxon>
        <taxon>Eubodonida</taxon>
        <taxon>Bodonidae</taxon>
        <taxon>Bodo</taxon>
    </lineage>
</organism>
<name>A0A0S4JKX0_BODSA</name>
<feature type="compositionally biased region" description="Polar residues" evidence="1">
    <location>
        <begin position="763"/>
        <end position="790"/>
    </location>
</feature>
<dbReference type="Proteomes" id="UP000051952">
    <property type="component" value="Unassembled WGS sequence"/>
</dbReference>
<evidence type="ECO:0000256" key="2">
    <source>
        <dbReference type="SAM" id="Phobius"/>
    </source>
</evidence>
<feature type="non-terminal residue" evidence="3">
    <location>
        <position position="1"/>
    </location>
</feature>
<feature type="region of interest" description="Disordered" evidence="1">
    <location>
        <begin position="748"/>
        <end position="808"/>
    </location>
</feature>
<dbReference type="VEuPathDB" id="TriTrypDB:BSAL_27560"/>
<dbReference type="EMBL" id="CYKH01001847">
    <property type="protein sequence ID" value="CUG90568.1"/>
    <property type="molecule type" value="Genomic_DNA"/>
</dbReference>
<dbReference type="AlphaFoldDB" id="A0A0S4JKX0"/>
<feature type="transmembrane region" description="Helical" evidence="2">
    <location>
        <begin position="343"/>
        <end position="366"/>
    </location>
</feature>
<feature type="transmembrane region" description="Helical" evidence="2">
    <location>
        <begin position="387"/>
        <end position="406"/>
    </location>
</feature>
<accession>A0A0S4JKX0</accession>
<evidence type="ECO:0000256" key="1">
    <source>
        <dbReference type="SAM" id="MobiDB-lite"/>
    </source>
</evidence>
<evidence type="ECO:0000313" key="3">
    <source>
        <dbReference type="EMBL" id="CUG90568.1"/>
    </source>
</evidence>
<keyword evidence="2" id="KW-1133">Transmembrane helix</keyword>
<gene>
    <name evidence="3" type="ORF">BSAL_27560</name>
</gene>
<feature type="transmembrane region" description="Helical" evidence="2">
    <location>
        <begin position="630"/>
        <end position="653"/>
    </location>
</feature>
<feature type="transmembrane region" description="Helical" evidence="2">
    <location>
        <begin position="665"/>
        <end position="694"/>
    </location>
</feature>
<reference evidence="4" key="1">
    <citation type="submission" date="2015-09" db="EMBL/GenBank/DDBJ databases">
        <authorList>
            <consortium name="Pathogen Informatics"/>
        </authorList>
    </citation>
    <scope>NUCLEOTIDE SEQUENCE [LARGE SCALE GENOMIC DNA]</scope>
    <source>
        <strain evidence="4">Lake Konstanz</strain>
    </source>
</reference>
<sequence length="892" mass="97755">PPPTRTRSATPQRPSGSFSASATLSQLQVSLSEEITHHTRNISLTATCPKNAAAHESVSASNSPSVTPSKRKRHYLGQCESEVSVGAYTEKRFISISNLAGGSPNDVNDMVPYYYISAIDFRAHGVVILVSLQNPNVSEVSVDGVPTFTETTADSDPTDRTLLSAAFVLSVKAELNTRMLGTADAVTANRLFSEGNSQEGHGVLAILQKRQAFVGAYASNNRTLMITMLNFMSYRIASDEWVIINFFGLRSDPDGCASQQGQIIIQIATYEFLEIQYVTNVLCFIVLIVGLAASFVGTPLALSQHAGAVSLLSLLHFAQEDGATLPLAINVFQASIGSTKYRYVVGVLVVQTSVIAFLAIVHYVAARWAIPYFKGLNVHISQAMLRHPALSVALVLHLTPGMWFAFGRNLGNQSAAQYVLNFTCFTVVTYLTWSGFRDLVSSSMSVRYLPHKDRSGRLIDHGFHDDLVHSIDIGGDVMVKHTVDDEGFPIREEHSGSVALEAFVQSEESNFDATKHRPHRYLILREAFHRGTPSWLRRLLLWLDEEDGVWRSIDPLQTFLPSRGHAVHNYTKQGRLWMGFEQLDVFIVALLTLVDNYTTQLASIQFGITLLAKIGMFLAAVGLKPARRTYAGLLLLMLYFFEMCAALALLISAQRAELVPVCEVVQTAVCFICSVILVLEVLCVMIIGGAAALLRVRRRQAFLASARGRDTIDRFTTRLESQMFDDGVDLVDGELIGSELGHDASRRRLANQKASEVREMNHRSWTGSPSSPSINAPLTKSVPHVSQSTPPVLVKEGSPPSTLVSHQLPPEFDDDILELVDGEEKHWRATEDATSGEHIAFLAENGEGAAAHPANVVDLLLEEDASLHSAERGSAAAAVHTSSKWWTHDDYA</sequence>